<dbReference type="GO" id="GO:0005319">
    <property type="term" value="F:lipid transporter activity"/>
    <property type="evidence" value="ECO:0007669"/>
    <property type="project" value="TreeGrafter"/>
</dbReference>
<dbReference type="GO" id="GO:0016020">
    <property type="term" value="C:membrane"/>
    <property type="evidence" value="ECO:0007669"/>
    <property type="project" value="UniProtKB-SubCell"/>
</dbReference>
<evidence type="ECO:0000256" key="6">
    <source>
        <dbReference type="ARBA" id="ARBA00022989"/>
    </source>
</evidence>
<dbReference type="InterPro" id="IPR003593">
    <property type="entry name" value="AAA+_ATPase"/>
</dbReference>
<dbReference type="PANTHER" id="PTHR19229">
    <property type="entry name" value="ATP-BINDING CASSETTE TRANSPORTER SUBFAMILY A ABCA"/>
    <property type="match status" value="1"/>
</dbReference>
<evidence type="ECO:0000256" key="2">
    <source>
        <dbReference type="ARBA" id="ARBA00008526"/>
    </source>
</evidence>
<dbReference type="GO" id="GO:0016887">
    <property type="term" value="F:ATP hydrolysis activity"/>
    <property type="evidence" value="ECO:0007669"/>
    <property type="project" value="InterPro"/>
</dbReference>
<organism evidence="10 11">
    <name type="scientific">Kalanchoe fedtschenkoi</name>
    <name type="common">Lavender scallops</name>
    <name type="synonym">South American air plant</name>
    <dbReference type="NCBI Taxonomy" id="63787"/>
    <lineage>
        <taxon>Eukaryota</taxon>
        <taxon>Viridiplantae</taxon>
        <taxon>Streptophyta</taxon>
        <taxon>Embryophyta</taxon>
        <taxon>Tracheophyta</taxon>
        <taxon>Spermatophyta</taxon>
        <taxon>Magnoliopsida</taxon>
        <taxon>eudicotyledons</taxon>
        <taxon>Gunneridae</taxon>
        <taxon>Pentapetalae</taxon>
        <taxon>Saxifragales</taxon>
        <taxon>Crassulaceae</taxon>
        <taxon>Kalanchoe</taxon>
    </lineage>
</organism>
<feature type="transmembrane region" description="Helical" evidence="8">
    <location>
        <begin position="309"/>
        <end position="332"/>
    </location>
</feature>
<dbReference type="Proteomes" id="UP000594263">
    <property type="component" value="Unplaced"/>
</dbReference>
<dbReference type="InterPro" id="IPR013525">
    <property type="entry name" value="ABC2_TM"/>
</dbReference>
<proteinExistence type="inferred from homology"/>
<dbReference type="InterPro" id="IPR003439">
    <property type="entry name" value="ABC_transporter-like_ATP-bd"/>
</dbReference>
<keyword evidence="11" id="KW-1185">Reference proteome</keyword>
<evidence type="ECO:0000256" key="7">
    <source>
        <dbReference type="ARBA" id="ARBA00023136"/>
    </source>
</evidence>
<evidence type="ECO:0000256" key="1">
    <source>
        <dbReference type="ARBA" id="ARBA00004141"/>
    </source>
</evidence>
<dbReference type="GO" id="GO:0005524">
    <property type="term" value="F:ATP binding"/>
    <property type="evidence" value="ECO:0007669"/>
    <property type="project" value="UniProtKB-KW"/>
</dbReference>
<keyword evidence="4" id="KW-0547">Nucleotide-binding</keyword>
<dbReference type="PROSITE" id="PS50893">
    <property type="entry name" value="ABC_TRANSPORTER_2"/>
    <property type="match status" value="1"/>
</dbReference>
<dbReference type="Gene3D" id="3.40.50.300">
    <property type="entry name" value="P-loop containing nucleotide triphosphate hydrolases"/>
    <property type="match status" value="1"/>
</dbReference>
<dbReference type="PANTHER" id="PTHR19229:SF205">
    <property type="entry name" value="ABC TRANSPORTER A FAMILY MEMBER 1-RELATED"/>
    <property type="match status" value="1"/>
</dbReference>
<sequence length="880" mass="98105">MELQTGMPLLKQQFAALLKKNALLAWRNKWATIMQIMASFLFLLLIFSIDALMESRRKSSVGKSDVKEPKAFSPGPIPACEDTLLVITPCWDFVWSGPKDNERIRGIVDAIRDNNPGRPIPFEKVKYFKTTGAADRWLFGNQLRTTGALHFEEENSTVISYGIQTNSTLAAALATPDDPTFTYRIPLQVAAEREIARSLIGDPDFNWVVNLKKFAHPGGDEQISPSIILSPIGPIVFMAIAMFGFVSQMSSLVQEKELKLRQAMSIMGLYDAAYWFSWLTWETVMSALSSILTVLFGKMFRFESFTKNNMGVFFLLLFFFQTSMMGLAFMLSTFLSKSSSANTIGFFIFIISFITQIVTFSAPIYTPVVNYWLRHLWSLFPPNLLARGVLLLDKAIVYPDPSNPLKKSAGMNWGNLEMCENADLQCTMTMKGVYIWFASTIVIWFILAIYFDNVLPNSSGVRKSVFYFLDIGYWTGRSGGIMEGAGLFSLEGFIPRLEPITPDDDDVLEEENYVKQQTRDGEVAPNIAVQIQGLVKSYPGKFLKKGAKSLPFHAVKGLWINMAKDQLFCLLGPNGAGKTTTISCLTGVTPVTSGDGMARCFAFIYILIHFHPGHESGGQCFHFFAFQKLFAALIYGNSVQSSVGMTQIRKLIGVCPQFDILWDSLSGLEHIHLFGRLKGLHPSTLGQIAKKALAEVKLTGSARTRSGSYSGGMKRRLSVAIALLGDPKLVILDEPTTGMDPITRRHVWDIIEKAKKGRAIILTTHSMEEADILSDRIGIMAKGRLRCLGTSIRLKSKFGTGFVATVRFAGIPEQTASDENATNTRAKSVKEFFNHHLNVKEKEETTGYLTFVIPRQKEALLKVVLLNLTTLQLFLEHLET</sequence>
<keyword evidence="3 8" id="KW-0812">Transmembrane</keyword>
<feature type="transmembrane region" description="Helical" evidence="8">
    <location>
        <begin position="232"/>
        <end position="253"/>
    </location>
</feature>
<evidence type="ECO:0000256" key="4">
    <source>
        <dbReference type="ARBA" id="ARBA00022741"/>
    </source>
</evidence>
<dbReference type="OMA" id="NGANRRC"/>
<keyword evidence="6 8" id="KW-1133">Transmembrane helix</keyword>
<dbReference type="PROSITE" id="PS00211">
    <property type="entry name" value="ABC_TRANSPORTER_1"/>
    <property type="match status" value="1"/>
</dbReference>
<dbReference type="InterPro" id="IPR017871">
    <property type="entry name" value="ABC_transporter-like_CS"/>
</dbReference>
<evidence type="ECO:0000256" key="8">
    <source>
        <dbReference type="SAM" id="Phobius"/>
    </source>
</evidence>
<evidence type="ECO:0000256" key="5">
    <source>
        <dbReference type="ARBA" id="ARBA00022840"/>
    </source>
</evidence>
<dbReference type="EnsemblPlants" id="Kaladp0674s0144.2.v1.1">
    <property type="protein sequence ID" value="Kaladp0674s0144.2.v1.1"/>
    <property type="gene ID" value="Kaladp0674s0144.v1.1"/>
</dbReference>
<evidence type="ECO:0000256" key="3">
    <source>
        <dbReference type="ARBA" id="ARBA00022692"/>
    </source>
</evidence>
<name>A0A7N0VH21_KALFE</name>
<feature type="transmembrane region" description="Helical" evidence="8">
    <location>
        <begin position="273"/>
        <end position="297"/>
    </location>
</feature>
<protein>
    <recommendedName>
        <fullName evidence="9">ABC transporter domain-containing protein</fullName>
    </recommendedName>
</protein>
<comment type="subcellular location">
    <subcellularLocation>
        <location evidence="1">Membrane</location>
        <topology evidence="1">Multi-pass membrane protein</topology>
    </subcellularLocation>
</comment>
<dbReference type="SUPFAM" id="SSF52540">
    <property type="entry name" value="P-loop containing nucleoside triphosphate hydrolases"/>
    <property type="match status" value="1"/>
</dbReference>
<reference evidence="10" key="1">
    <citation type="submission" date="2021-01" db="UniProtKB">
        <authorList>
            <consortium name="EnsemblPlants"/>
        </authorList>
    </citation>
    <scope>IDENTIFICATION</scope>
</reference>
<dbReference type="Gramene" id="Kaladp0674s0144.1.v1.1">
    <property type="protein sequence ID" value="Kaladp0674s0144.1.v1.1"/>
    <property type="gene ID" value="Kaladp0674s0144.v1.1"/>
</dbReference>
<feature type="transmembrane region" description="Helical" evidence="8">
    <location>
        <begin position="433"/>
        <end position="451"/>
    </location>
</feature>
<evidence type="ECO:0000313" key="11">
    <source>
        <dbReference type="Proteomes" id="UP000594263"/>
    </source>
</evidence>
<accession>A0A7N0VH21</accession>
<feature type="transmembrane region" description="Helical" evidence="8">
    <location>
        <begin position="344"/>
        <end position="365"/>
    </location>
</feature>
<dbReference type="SMART" id="SM00382">
    <property type="entry name" value="AAA"/>
    <property type="match status" value="1"/>
</dbReference>
<dbReference type="Pfam" id="PF00005">
    <property type="entry name" value="ABC_tran"/>
    <property type="match status" value="1"/>
</dbReference>
<feature type="domain" description="ABC transporter" evidence="9">
    <location>
        <begin position="529"/>
        <end position="807"/>
    </location>
</feature>
<dbReference type="InterPro" id="IPR026082">
    <property type="entry name" value="ABCA"/>
</dbReference>
<feature type="transmembrane region" description="Helical" evidence="8">
    <location>
        <begin position="30"/>
        <end position="53"/>
    </location>
</feature>
<dbReference type="Pfam" id="PF12698">
    <property type="entry name" value="ABC2_membrane_3"/>
    <property type="match status" value="1"/>
</dbReference>
<dbReference type="InterPro" id="IPR027417">
    <property type="entry name" value="P-loop_NTPase"/>
</dbReference>
<evidence type="ECO:0000313" key="10">
    <source>
        <dbReference type="EnsemblPlants" id="Kaladp0674s0144.1.v1.1"/>
    </source>
</evidence>
<dbReference type="AlphaFoldDB" id="A0A7N0VH21"/>
<dbReference type="CDD" id="cd03263">
    <property type="entry name" value="ABC_subfamily_A"/>
    <property type="match status" value="1"/>
</dbReference>
<dbReference type="EnsemblPlants" id="Kaladp0674s0144.1.v1.1">
    <property type="protein sequence ID" value="Kaladp0674s0144.1.v1.1"/>
    <property type="gene ID" value="Kaladp0674s0144.v1.1"/>
</dbReference>
<dbReference type="GO" id="GO:0140359">
    <property type="term" value="F:ABC-type transporter activity"/>
    <property type="evidence" value="ECO:0007669"/>
    <property type="project" value="InterPro"/>
</dbReference>
<keyword evidence="5" id="KW-0067">ATP-binding</keyword>
<evidence type="ECO:0000259" key="9">
    <source>
        <dbReference type="PROSITE" id="PS50893"/>
    </source>
</evidence>
<keyword evidence="7 8" id="KW-0472">Membrane</keyword>
<comment type="similarity">
    <text evidence="2">Belongs to the ABC transporter superfamily. ABCA family. CPR flippase (TC 3.A.1.211) subfamily.</text>
</comment>
<dbReference type="Gramene" id="Kaladp0674s0144.2.v1.1">
    <property type="protein sequence ID" value="Kaladp0674s0144.2.v1.1"/>
    <property type="gene ID" value="Kaladp0674s0144.v1.1"/>
</dbReference>